<dbReference type="Gene3D" id="3.40.50.300">
    <property type="entry name" value="P-loop containing nucleotide triphosphate hydrolases"/>
    <property type="match status" value="1"/>
</dbReference>
<dbReference type="GO" id="GO:0000808">
    <property type="term" value="C:origin recognition complex"/>
    <property type="evidence" value="ECO:0007669"/>
    <property type="project" value="InterPro"/>
</dbReference>
<proteinExistence type="inferred from homology"/>
<dbReference type="SUPFAM" id="SSF52540">
    <property type="entry name" value="P-loop containing nucleoside triphosphate hydrolases"/>
    <property type="match status" value="1"/>
</dbReference>
<name>A0A816PG88_BRANA</name>
<dbReference type="PANTHER" id="PTHR12705:SF0">
    <property type="entry name" value="ORIGIN RECOGNITION COMPLEX SUBUNIT 5"/>
    <property type="match status" value="1"/>
</dbReference>
<evidence type="ECO:0000313" key="3">
    <source>
        <dbReference type="EMBL" id="CAF2048166.1"/>
    </source>
</evidence>
<dbReference type="GO" id="GO:0006260">
    <property type="term" value="P:DNA replication"/>
    <property type="evidence" value="ECO:0007669"/>
    <property type="project" value="InterPro"/>
</dbReference>
<sequence length="135" mass="15038">MLTLSSLFSSPVTCFVLTFGRFGRRRSQILDLTRLISPLDSPALPIIIYGDASTGKTSVVLQFFRHLNRPFVYSSCCTCCNPRILFESILNQLSLHSKNSSNGYASAKRDATSHLISSTYLNKQLDPWEDGVLDS</sequence>
<dbReference type="EMBL" id="HG994363">
    <property type="protein sequence ID" value="CAF2048166.1"/>
    <property type="molecule type" value="Genomic_DNA"/>
</dbReference>
<evidence type="ECO:0000256" key="1">
    <source>
        <dbReference type="ARBA" id="ARBA00006269"/>
    </source>
</evidence>
<feature type="domain" description="Orc1-like AAA ATPase" evidence="2">
    <location>
        <begin position="25"/>
        <end position="110"/>
    </location>
</feature>
<evidence type="ECO:0000259" key="2">
    <source>
        <dbReference type="Pfam" id="PF13191"/>
    </source>
</evidence>
<dbReference type="PANTHER" id="PTHR12705">
    <property type="entry name" value="ORIGIN RECOGNITION COMPLEX SUBUNIT 5"/>
    <property type="match status" value="1"/>
</dbReference>
<gene>
    <name evidence="3" type="ORF">DARMORV10_A09P50030.1</name>
</gene>
<dbReference type="Proteomes" id="UP001295469">
    <property type="component" value="Chromosome A09"/>
</dbReference>
<protein>
    <submittedName>
        <fullName evidence="3">(rape) hypothetical protein</fullName>
    </submittedName>
</protein>
<dbReference type="InterPro" id="IPR027417">
    <property type="entry name" value="P-loop_NTPase"/>
</dbReference>
<dbReference type="InterPro" id="IPR041664">
    <property type="entry name" value="AAA_16"/>
</dbReference>
<dbReference type="AlphaFoldDB" id="A0A816PG88"/>
<dbReference type="InterPro" id="IPR020796">
    <property type="entry name" value="ORC5"/>
</dbReference>
<comment type="similarity">
    <text evidence="1">Belongs to the ORC5 family.</text>
</comment>
<accession>A0A816PG88</accession>
<reference evidence="3" key="1">
    <citation type="submission" date="2021-01" db="EMBL/GenBank/DDBJ databases">
        <authorList>
            <consortium name="Genoscope - CEA"/>
            <person name="William W."/>
        </authorList>
    </citation>
    <scope>NUCLEOTIDE SEQUENCE</scope>
</reference>
<dbReference type="GO" id="GO:0005634">
    <property type="term" value="C:nucleus"/>
    <property type="evidence" value="ECO:0007669"/>
    <property type="project" value="InterPro"/>
</dbReference>
<dbReference type="Pfam" id="PF13191">
    <property type="entry name" value="AAA_16"/>
    <property type="match status" value="1"/>
</dbReference>
<organism evidence="3">
    <name type="scientific">Brassica napus</name>
    <name type="common">Rape</name>
    <dbReference type="NCBI Taxonomy" id="3708"/>
    <lineage>
        <taxon>Eukaryota</taxon>
        <taxon>Viridiplantae</taxon>
        <taxon>Streptophyta</taxon>
        <taxon>Embryophyta</taxon>
        <taxon>Tracheophyta</taxon>
        <taxon>Spermatophyta</taxon>
        <taxon>Magnoliopsida</taxon>
        <taxon>eudicotyledons</taxon>
        <taxon>Gunneridae</taxon>
        <taxon>Pentapetalae</taxon>
        <taxon>rosids</taxon>
        <taxon>malvids</taxon>
        <taxon>Brassicales</taxon>
        <taxon>Brassicaceae</taxon>
        <taxon>Brassiceae</taxon>
        <taxon>Brassica</taxon>
    </lineage>
</organism>